<sequence>MTRDYGSSRSDPRSDPRGDPNTEQPRGDDHLVRLRVLCTALPEVTERPSHGEPTWFVRDKKVFVMYADHHHDDRLGFWAAAPEGVQRLLVEAEPDSFFRPPYVGHRGWLGVYLDVDVDWDRVAEIVTDAYRQIAPKRLVAELDRWEAQKPQDPEVGTQ</sequence>
<proteinExistence type="predicted"/>
<evidence type="ECO:0008006" key="4">
    <source>
        <dbReference type="Google" id="ProtNLM"/>
    </source>
</evidence>
<feature type="region of interest" description="Disordered" evidence="1">
    <location>
        <begin position="1"/>
        <end position="29"/>
    </location>
</feature>
<dbReference type="Pfam" id="PF04237">
    <property type="entry name" value="YjbR"/>
    <property type="match status" value="1"/>
</dbReference>
<protein>
    <recommendedName>
        <fullName evidence="4">YjbR protein</fullName>
    </recommendedName>
</protein>
<feature type="compositionally biased region" description="Basic and acidic residues" evidence="1">
    <location>
        <begin position="10"/>
        <end position="29"/>
    </location>
</feature>
<dbReference type="AlphaFoldDB" id="A0A852ZKJ1"/>
<dbReference type="Gene3D" id="3.90.1150.30">
    <property type="match status" value="1"/>
</dbReference>
<evidence type="ECO:0000313" key="3">
    <source>
        <dbReference type="Proteomes" id="UP000579605"/>
    </source>
</evidence>
<dbReference type="InterPro" id="IPR058532">
    <property type="entry name" value="YjbR/MT2646/Rv2570-like"/>
</dbReference>
<evidence type="ECO:0000256" key="1">
    <source>
        <dbReference type="SAM" id="MobiDB-lite"/>
    </source>
</evidence>
<organism evidence="2 3">
    <name type="scientific">Actinopolymorpha rutila</name>
    <dbReference type="NCBI Taxonomy" id="446787"/>
    <lineage>
        <taxon>Bacteria</taxon>
        <taxon>Bacillati</taxon>
        <taxon>Actinomycetota</taxon>
        <taxon>Actinomycetes</taxon>
        <taxon>Propionibacteriales</taxon>
        <taxon>Actinopolymorphaceae</taxon>
        <taxon>Actinopolymorpha</taxon>
    </lineage>
</organism>
<reference evidence="2 3" key="1">
    <citation type="submission" date="2020-07" db="EMBL/GenBank/DDBJ databases">
        <title>Sequencing the genomes of 1000 actinobacteria strains.</title>
        <authorList>
            <person name="Klenk H.-P."/>
        </authorList>
    </citation>
    <scope>NUCLEOTIDE SEQUENCE [LARGE SCALE GENOMIC DNA]</scope>
    <source>
        <strain evidence="2 3">DSM 18448</strain>
    </source>
</reference>
<dbReference type="Proteomes" id="UP000579605">
    <property type="component" value="Unassembled WGS sequence"/>
</dbReference>
<keyword evidence="3" id="KW-1185">Reference proteome</keyword>
<dbReference type="EMBL" id="JACBZH010000001">
    <property type="protein sequence ID" value="NYH88886.1"/>
    <property type="molecule type" value="Genomic_DNA"/>
</dbReference>
<accession>A0A852ZKJ1</accession>
<dbReference type="InterPro" id="IPR038056">
    <property type="entry name" value="YjbR-like_sf"/>
</dbReference>
<dbReference type="SUPFAM" id="SSF142906">
    <property type="entry name" value="YjbR-like"/>
    <property type="match status" value="1"/>
</dbReference>
<name>A0A852ZKJ1_9ACTN</name>
<comment type="caution">
    <text evidence="2">The sequence shown here is derived from an EMBL/GenBank/DDBJ whole genome shotgun (WGS) entry which is preliminary data.</text>
</comment>
<evidence type="ECO:0000313" key="2">
    <source>
        <dbReference type="EMBL" id="NYH88886.1"/>
    </source>
</evidence>
<dbReference type="RefSeq" id="WP_179786715.1">
    <property type="nucleotide sequence ID" value="NZ_BAAARR010000003.1"/>
</dbReference>
<gene>
    <name evidence="2" type="ORF">F4554_001524</name>
</gene>